<name>A0A7R7EI24_9FIRM</name>
<sequence length="264" mass="30832">METEIISKAKNYIVQHLNTQVTLTDIAKSCGYSTYHFSREFHKSTGFSVMEYIRKERLMEARKKLLPGKSIYEVALEYGFDTHTAFTNAFFRYTGCNPSEYRKHEEKHTNYVKGEIRMNESSIVVRMIEMTDVNDMWENVFSRNTPEEIRERIQKDLDGYDDRIHFHVVVEYNGVVVGNLGLERFNKYSRYANLCDFVIHPDYQGNGLARKMINKVKEIIKDTNIETLQIQTSIDSEETKNKYISLGFTDVVKSGTLSYLMMAL</sequence>
<dbReference type="PANTHER" id="PTHR47504:SF6">
    <property type="entry name" value="ARAC-FAMILY TRANSCRIPTIONAL REGULATOR"/>
    <property type="match status" value="1"/>
</dbReference>
<dbReference type="CDD" id="cd04301">
    <property type="entry name" value="NAT_SF"/>
    <property type="match status" value="1"/>
</dbReference>
<keyword evidence="2" id="KW-0238">DNA-binding</keyword>
<dbReference type="GO" id="GO:0016747">
    <property type="term" value="F:acyltransferase activity, transferring groups other than amino-acyl groups"/>
    <property type="evidence" value="ECO:0007669"/>
    <property type="project" value="InterPro"/>
</dbReference>
<dbReference type="SMART" id="SM00342">
    <property type="entry name" value="HTH_ARAC"/>
    <property type="match status" value="1"/>
</dbReference>
<dbReference type="InterPro" id="IPR016181">
    <property type="entry name" value="Acyl_CoA_acyltransferase"/>
</dbReference>
<dbReference type="EMBL" id="AP024169">
    <property type="protein sequence ID" value="BCN29071.1"/>
    <property type="molecule type" value="Genomic_DNA"/>
</dbReference>
<evidence type="ECO:0000256" key="3">
    <source>
        <dbReference type="ARBA" id="ARBA00023163"/>
    </source>
</evidence>
<evidence type="ECO:0000259" key="4">
    <source>
        <dbReference type="PROSITE" id="PS01124"/>
    </source>
</evidence>
<accession>A0A7R7EI24</accession>
<dbReference type="InterPro" id="IPR018060">
    <property type="entry name" value="HTH_AraC"/>
</dbReference>
<evidence type="ECO:0000256" key="1">
    <source>
        <dbReference type="ARBA" id="ARBA00023015"/>
    </source>
</evidence>
<dbReference type="PRINTS" id="PR00032">
    <property type="entry name" value="HTHARAC"/>
</dbReference>
<dbReference type="Gene3D" id="1.10.10.60">
    <property type="entry name" value="Homeodomain-like"/>
    <property type="match status" value="2"/>
</dbReference>
<gene>
    <name evidence="6" type="ORF">bsdtb5_03660</name>
</gene>
<dbReference type="InterPro" id="IPR050959">
    <property type="entry name" value="MarA-like"/>
</dbReference>
<dbReference type="SUPFAM" id="SSF46689">
    <property type="entry name" value="Homeodomain-like"/>
    <property type="match status" value="2"/>
</dbReference>
<dbReference type="InterPro" id="IPR009057">
    <property type="entry name" value="Homeodomain-like_sf"/>
</dbReference>
<reference evidence="6 7" key="1">
    <citation type="submission" date="2020-11" db="EMBL/GenBank/DDBJ databases">
        <title>Draft genome sequencing of a Lachnospiraceae strain isolated from anoxic soil subjected to BSD treatment.</title>
        <authorList>
            <person name="Uek A."/>
            <person name="Tonouchi A."/>
        </authorList>
    </citation>
    <scope>NUCLEOTIDE SEQUENCE [LARGE SCALE GENOMIC DNA]</scope>
    <source>
        <strain evidence="6 7">TB5</strain>
    </source>
</reference>
<evidence type="ECO:0000256" key="2">
    <source>
        <dbReference type="ARBA" id="ARBA00023125"/>
    </source>
</evidence>
<dbReference type="KEGG" id="ahb:bsdtb5_03660"/>
<keyword evidence="7" id="KW-1185">Reference proteome</keyword>
<dbReference type="GO" id="GO:0003700">
    <property type="term" value="F:DNA-binding transcription factor activity"/>
    <property type="evidence" value="ECO:0007669"/>
    <property type="project" value="InterPro"/>
</dbReference>
<dbReference type="Pfam" id="PF12833">
    <property type="entry name" value="HTH_18"/>
    <property type="match status" value="1"/>
</dbReference>
<organism evidence="6 7">
    <name type="scientific">Anaeromicropila herbilytica</name>
    <dbReference type="NCBI Taxonomy" id="2785025"/>
    <lineage>
        <taxon>Bacteria</taxon>
        <taxon>Bacillati</taxon>
        <taxon>Bacillota</taxon>
        <taxon>Clostridia</taxon>
        <taxon>Lachnospirales</taxon>
        <taxon>Lachnospiraceae</taxon>
        <taxon>Anaeromicropila</taxon>
    </lineage>
</organism>
<protein>
    <submittedName>
        <fullName evidence="6">Uncharacterized protein</fullName>
    </submittedName>
</protein>
<dbReference type="InterPro" id="IPR000182">
    <property type="entry name" value="GNAT_dom"/>
</dbReference>
<dbReference type="AlphaFoldDB" id="A0A7R7EI24"/>
<evidence type="ECO:0000313" key="6">
    <source>
        <dbReference type="EMBL" id="BCN29071.1"/>
    </source>
</evidence>
<keyword evidence="3" id="KW-0804">Transcription</keyword>
<dbReference type="GO" id="GO:0043565">
    <property type="term" value="F:sequence-specific DNA binding"/>
    <property type="evidence" value="ECO:0007669"/>
    <property type="project" value="InterPro"/>
</dbReference>
<evidence type="ECO:0000313" key="7">
    <source>
        <dbReference type="Proteomes" id="UP000595897"/>
    </source>
</evidence>
<dbReference type="SUPFAM" id="SSF55729">
    <property type="entry name" value="Acyl-CoA N-acyltransferases (Nat)"/>
    <property type="match status" value="1"/>
</dbReference>
<keyword evidence="1" id="KW-0805">Transcription regulation</keyword>
<dbReference type="Gene3D" id="3.40.630.30">
    <property type="match status" value="1"/>
</dbReference>
<proteinExistence type="predicted"/>
<dbReference type="InterPro" id="IPR020449">
    <property type="entry name" value="Tscrpt_reg_AraC-type_HTH"/>
</dbReference>
<feature type="domain" description="N-acetyltransferase" evidence="5">
    <location>
        <begin position="123"/>
        <end position="264"/>
    </location>
</feature>
<dbReference type="PROSITE" id="PS01124">
    <property type="entry name" value="HTH_ARAC_FAMILY_2"/>
    <property type="match status" value="1"/>
</dbReference>
<feature type="domain" description="HTH araC/xylS-type" evidence="4">
    <location>
        <begin position="7"/>
        <end position="104"/>
    </location>
</feature>
<dbReference type="Pfam" id="PF00583">
    <property type="entry name" value="Acetyltransf_1"/>
    <property type="match status" value="1"/>
</dbReference>
<dbReference type="PROSITE" id="PS51186">
    <property type="entry name" value="GNAT"/>
    <property type="match status" value="1"/>
</dbReference>
<dbReference type="PANTHER" id="PTHR47504">
    <property type="entry name" value="RIGHT ORIGIN-BINDING PROTEIN"/>
    <property type="match status" value="1"/>
</dbReference>
<dbReference type="Proteomes" id="UP000595897">
    <property type="component" value="Chromosome"/>
</dbReference>
<dbReference type="RefSeq" id="WP_271714367.1">
    <property type="nucleotide sequence ID" value="NZ_AP024169.1"/>
</dbReference>
<evidence type="ECO:0000259" key="5">
    <source>
        <dbReference type="PROSITE" id="PS51186"/>
    </source>
</evidence>